<protein>
    <submittedName>
        <fullName evidence="3">Ribose-phosphate pyrophosphokinase</fullName>
    </submittedName>
</protein>
<sequence length="246" mass="27297">MNELVKEGFKIIRALWYSEKYGCALCGGYPGPICPNCSEELLHPELSRCLRCGKLIAQERVICTDCSEGRGPKHLKKVIAWGHYTGCLKEFIQDVKFGANPMRMMQISRPLADWAIKELPLVDGILAVPMHSARLAERGFNQAEVIASRIHWELGLPILQGVKRVKATPPQVSLSRQERLLNLKDAFALQGKEPFKGRSVWVIDDVTTTGSTLDAVAEVLYEGGAKEVYGLCLAAGFEKVLVPEFD</sequence>
<evidence type="ECO:0000259" key="2">
    <source>
        <dbReference type="Pfam" id="PF00156"/>
    </source>
</evidence>
<dbReference type="Proteomes" id="UP000036356">
    <property type="component" value="Unassembled WGS sequence"/>
</dbReference>
<reference evidence="3 4" key="1">
    <citation type="submission" date="2015-06" db="EMBL/GenBank/DDBJ databases">
        <title>Draft genome of the moderately acidophilic sulfate reducer Candidatus Desulfosporosinus acididurans strain M1.</title>
        <authorList>
            <person name="Poehlein A."/>
            <person name="Petzsch P."/>
            <person name="Johnson B.D."/>
            <person name="Schloemann M."/>
            <person name="Daniel R."/>
            <person name="Muehling M."/>
        </authorList>
    </citation>
    <scope>NUCLEOTIDE SEQUENCE [LARGE SCALE GENOMIC DNA]</scope>
    <source>
        <strain evidence="3 4">M1</strain>
    </source>
</reference>
<dbReference type="InterPro" id="IPR000836">
    <property type="entry name" value="PRTase_dom"/>
</dbReference>
<evidence type="ECO:0000313" key="4">
    <source>
        <dbReference type="Proteomes" id="UP000036356"/>
    </source>
</evidence>
<dbReference type="InterPro" id="IPR051910">
    <property type="entry name" value="ComF/GntX_DNA_util-trans"/>
</dbReference>
<dbReference type="EMBL" id="LDZY01000003">
    <property type="protein sequence ID" value="KLU67040.1"/>
    <property type="molecule type" value="Genomic_DNA"/>
</dbReference>
<feature type="domain" description="Phosphoribosyltransferase" evidence="2">
    <location>
        <begin position="136"/>
        <end position="240"/>
    </location>
</feature>
<dbReference type="CDD" id="cd06223">
    <property type="entry name" value="PRTases_typeI"/>
    <property type="match status" value="1"/>
</dbReference>
<dbReference type="Gene3D" id="3.40.50.2020">
    <property type="match status" value="1"/>
</dbReference>
<keyword evidence="3" id="KW-0418">Kinase</keyword>
<dbReference type="RefSeq" id="WP_047808890.1">
    <property type="nucleotide sequence ID" value="NZ_LDZY01000003.1"/>
</dbReference>
<dbReference type="STRING" id="476652.DEAC_c09740"/>
<dbReference type="PANTHER" id="PTHR47505:SF1">
    <property type="entry name" value="DNA UTILIZATION PROTEIN YHGH"/>
    <property type="match status" value="1"/>
</dbReference>
<dbReference type="SUPFAM" id="SSF53271">
    <property type="entry name" value="PRTase-like"/>
    <property type="match status" value="1"/>
</dbReference>
<comment type="caution">
    <text evidence="3">The sequence shown here is derived from an EMBL/GenBank/DDBJ whole genome shotgun (WGS) entry which is preliminary data.</text>
</comment>
<comment type="similarity">
    <text evidence="1">Belongs to the ComF/GntX family.</text>
</comment>
<keyword evidence="3" id="KW-0808">Transferase</keyword>
<dbReference type="PATRIC" id="fig|476652.3.peg.1004"/>
<name>A0A0J1FUD2_9FIRM</name>
<dbReference type="GO" id="GO:0016301">
    <property type="term" value="F:kinase activity"/>
    <property type="evidence" value="ECO:0007669"/>
    <property type="project" value="UniProtKB-KW"/>
</dbReference>
<keyword evidence="4" id="KW-1185">Reference proteome</keyword>
<organism evidence="3 4">
    <name type="scientific">Desulfosporosinus acididurans</name>
    <dbReference type="NCBI Taxonomy" id="476652"/>
    <lineage>
        <taxon>Bacteria</taxon>
        <taxon>Bacillati</taxon>
        <taxon>Bacillota</taxon>
        <taxon>Clostridia</taxon>
        <taxon>Eubacteriales</taxon>
        <taxon>Desulfitobacteriaceae</taxon>
        <taxon>Desulfosporosinus</taxon>
    </lineage>
</organism>
<proteinExistence type="inferred from homology"/>
<dbReference type="Pfam" id="PF00156">
    <property type="entry name" value="Pribosyltran"/>
    <property type="match status" value="1"/>
</dbReference>
<accession>A0A0J1FUD2</accession>
<dbReference type="InterPro" id="IPR029057">
    <property type="entry name" value="PRTase-like"/>
</dbReference>
<gene>
    <name evidence="3" type="primary">prs_1</name>
    <name evidence="3" type="ORF">DEAC_c09740</name>
</gene>
<dbReference type="PANTHER" id="PTHR47505">
    <property type="entry name" value="DNA UTILIZATION PROTEIN YHGH"/>
    <property type="match status" value="1"/>
</dbReference>
<evidence type="ECO:0000256" key="1">
    <source>
        <dbReference type="ARBA" id="ARBA00008007"/>
    </source>
</evidence>
<evidence type="ECO:0000313" key="3">
    <source>
        <dbReference type="EMBL" id="KLU67040.1"/>
    </source>
</evidence>
<dbReference type="AlphaFoldDB" id="A0A0J1FUD2"/>